<evidence type="ECO:0000313" key="3">
    <source>
        <dbReference type="Proteomes" id="UP001272987"/>
    </source>
</evidence>
<dbReference type="AlphaFoldDB" id="A0AAP6EJC4"/>
<comment type="caution">
    <text evidence="1">The sequence shown here is derived from an EMBL/GenBank/DDBJ whole genome shotgun (WGS) entry which is preliminary data.</text>
</comment>
<dbReference type="EMBL" id="JARAWC010000030">
    <property type="protein sequence ID" value="MDX2964386.1"/>
    <property type="molecule type" value="Genomic_DNA"/>
</dbReference>
<evidence type="ECO:0000313" key="2">
    <source>
        <dbReference type="EMBL" id="MDX3022935.1"/>
    </source>
</evidence>
<accession>A0AAP6EJC4</accession>
<dbReference type="EMBL" id="JARAWP010000024">
    <property type="protein sequence ID" value="MDX3022935.1"/>
    <property type="molecule type" value="Genomic_DNA"/>
</dbReference>
<dbReference type="Proteomes" id="UP001272987">
    <property type="component" value="Unassembled WGS sequence"/>
</dbReference>
<reference evidence="1 3" key="1">
    <citation type="journal article" date="2023" name="Microb. Genom.">
        <title>Mesoterricola silvestris gen. nov., sp. nov., Mesoterricola sediminis sp. nov., Geothrix oryzae sp. nov., Geothrix edaphica sp. nov., Geothrix rubra sp. nov., and Geothrix limicola sp. nov., six novel members of Acidobacteriota isolated from soils.</title>
        <authorList>
            <person name="Weisberg A.J."/>
            <person name="Pearce E."/>
            <person name="Kramer C.G."/>
            <person name="Chang J.H."/>
            <person name="Clarke C.R."/>
        </authorList>
    </citation>
    <scope>NUCLEOTIDE SEQUENCE</scope>
    <source>
        <strain evidence="2 3">NB05-1H</strain>
        <strain evidence="1">NRRL_B-16521</strain>
    </source>
</reference>
<evidence type="ECO:0000313" key="4">
    <source>
        <dbReference type="Proteomes" id="UP001282288"/>
    </source>
</evidence>
<dbReference type="GeneID" id="69812506"/>
<keyword evidence="3" id="KW-1185">Reference proteome</keyword>
<proteinExistence type="predicted"/>
<name>A0AAP6EJC4_9ACTN</name>
<organism evidence="1 4">
    <name type="scientific">Streptomyces acidiscabies</name>
    <dbReference type="NCBI Taxonomy" id="42234"/>
    <lineage>
        <taxon>Bacteria</taxon>
        <taxon>Bacillati</taxon>
        <taxon>Actinomycetota</taxon>
        <taxon>Actinomycetes</taxon>
        <taxon>Kitasatosporales</taxon>
        <taxon>Streptomycetaceae</taxon>
        <taxon>Streptomyces</taxon>
    </lineage>
</organism>
<gene>
    <name evidence="1" type="ORF">PV399_32415</name>
    <name evidence="2" type="ORF">PV666_34410</name>
</gene>
<dbReference type="RefSeq" id="WP_158002785.1">
    <property type="nucleotide sequence ID" value="NZ_CP122369.1"/>
</dbReference>
<evidence type="ECO:0000313" key="1">
    <source>
        <dbReference type="EMBL" id="MDX2964386.1"/>
    </source>
</evidence>
<sequence length="55" mass="5604">MPDGAGRTSGVNGRGVAWSWSTSRAACTRPASMANVVPSAMRLLSAANAWHSTSG</sequence>
<protein>
    <submittedName>
        <fullName evidence="1">Uncharacterized protein</fullName>
    </submittedName>
</protein>
<dbReference type="Proteomes" id="UP001282288">
    <property type="component" value="Unassembled WGS sequence"/>
</dbReference>